<dbReference type="InterPro" id="IPR011990">
    <property type="entry name" value="TPR-like_helical_dom_sf"/>
</dbReference>
<dbReference type="PANTHER" id="PTHR44943:SF8">
    <property type="entry name" value="TPR REPEAT-CONTAINING PROTEIN MJ0263"/>
    <property type="match status" value="1"/>
</dbReference>
<gene>
    <name evidence="6" type="ORF">RXV79_16790</name>
</gene>
<dbReference type="Proteomes" id="UP001303946">
    <property type="component" value="Chromosome"/>
</dbReference>
<dbReference type="PROSITE" id="PS50005">
    <property type="entry name" value="TPR"/>
    <property type="match status" value="1"/>
</dbReference>
<name>A0ABZ0CNK5_9BURK</name>
<sequence length="245" mass="26077">MPSADRFHTFSALLAALCLAGCASLFDSRAEEAPPAPPTPAPAPATQARLSAAAAASAPTPAAPKPAEPEVAITPAAQRAFDDARRAMRAGRMDDAERGFKSLIQFHPELGGPHANLGVIYRQANKLAESAAALEQATKASPRQPVYFNQLGITYRAQGQFAKAREAYERAIDLDGNYAAAVLNLGILYDLYLWDPKRAAEHYDRYLALTPGGDATVTKWVADLKNRKPATAAAAAPAAPRKEKE</sequence>
<keyword evidence="2 3" id="KW-0802">TPR repeat</keyword>
<accession>A0ABZ0CNK5</accession>
<evidence type="ECO:0000256" key="2">
    <source>
        <dbReference type="ARBA" id="ARBA00022803"/>
    </source>
</evidence>
<feature type="signal peptide" evidence="5">
    <location>
        <begin position="1"/>
        <end position="29"/>
    </location>
</feature>
<dbReference type="InterPro" id="IPR019734">
    <property type="entry name" value="TPR_rpt"/>
</dbReference>
<proteinExistence type="predicted"/>
<evidence type="ECO:0000256" key="4">
    <source>
        <dbReference type="SAM" id="MobiDB-lite"/>
    </source>
</evidence>
<dbReference type="Gene3D" id="1.25.40.10">
    <property type="entry name" value="Tetratricopeptide repeat domain"/>
    <property type="match status" value="2"/>
</dbReference>
<dbReference type="PANTHER" id="PTHR44943">
    <property type="entry name" value="CELLULOSE SYNTHASE OPERON PROTEIN C"/>
    <property type="match status" value="1"/>
</dbReference>
<feature type="repeat" description="TPR" evidence="3">
    <location>
        <begin position="145"/>
        <end position="178"/>
    </location>
</feature>
<feature type="region of interest" description="Disordered" evidence="4">
    <location>
        <begin position="29"/>
        <end position="76"/>
    </location>
</feature>
<dbReference type="InterPro" id="IPR051685">
    <property type="entry name" value="Ycf3/AcsC/BcsC/TPR_MFPF"/>
</dbReference>
<dbReference type="Pfam" id="PF13414">
    <property type="entry name" value="TPR_11"/>
    <property type="match status" value="1"/>
</dbReference>
<protein>
    <submittedName>
        <fullName evidence="6">Tetratricopeptide repeat protein</fullName>
    </submittedName>
</protein>
<feature type="compositionally biased region" description="Low complexity" evidence="4">
    <location>
        <begin position="44"/>
        <end position="60"/>
    </location>
</feature>
<evidence type="ECO:0000313" key="6">
    <source>
        <dbReference type="EMBL" id="WOB06577.1"/>
    </source>
</evidence>
<dbReference type="Pfam" id="PF13432">
    <property type="entry name" value="TPR_16"/>
    <property type="match status" value="1"/>
</dbReference>
<evidence type="ECO:0000256" key="1">
    <source>
        <dbReference type="ARBA" id="ARBA00022737"/>
    </source>
</evidence>
<keyword evidence="1" id="KW-0677">Repeat</keyword>
<dbReference type="SMART" id="SM00028">
    <property type="entry name" value="TPR"/>
    <property type="match status" value="2"/>
</dbReference>
<dbReference type="SUPFAM" id="SSF48452">
    <property type="entry name" value="TPR-like"/>
    <property type="match status" value="1"/>
</dbReference>
<feature type="compositionally biased region" description="Pro residues" evidence="4">
    <location>
        <begin position="34"/>
        <end position="43"/>
    </location>
</feature>
<feature type="chain" id="PRO_5046370140" evidence="5">
    <location>
        <begin position="30"/>
        <end position="245"/>
    </location>
</feature>
<dbReference type="RefSeq" id="WP_316699086.1">
    <property type="nucleotide sequence ID" value="NZ_CP136336.1"/>
</dbReference>
<evidence type="ECO:0000256" key="3">
    <source>
        <dbReference type="PROSITE-ProRule" id="PRU00339"/>
    </source>
</evidence>
<keyword evidence="7" id="KW-1185">Reference proteome</keyword>
<evidence type="ECO:0000313" key="7">
    <source>
        <dbReference type="Proteomes" id="UP001303946"/>
    </source>
</evidence>
<reference evidence="6 7" key="1">
    <citation type="submission" date="2023-10" db="EMBL/GenBank/DDBJ databases">
        <title>Bacteria for the degradation of biodegradable plastic PBAT(Polybutylene adipate terephthalate).</title>
        <authorList>
            <person name="Weon H.-Y."/>
            <person name="Yeon J."/>
        </authorList>
    </citation>
    <scope>NUCLEOTIDE SEQUENCE [LARGE SCALE GENOMIC DNA]</scope>
    <source>
        <strain evidence="6 7">SBD 7-3</strain>
    </source>
</reference>
<dbReference type="EMBL" id="CP136336">
    <property type="protein sequence ID" value="WOB06577.1"/>
    <property type="molecule type" value="Genomic_DNA"/>
</dbReference>
<organism evidence="6 7">
    <name type="scientific">Piscinibacter gummiphilus</name>
    <dbReference type="NCBI Taxonomy" id="946333"/>
    <lineage>
        <taxon>Bacteria</taxon>
        <taxon>Pseudomonadati</taxon>
        <taxon>Pseudomonadota</taxon>
        <taxon>Betaproteobacteria</taxon>
        <taxon>Burkholderiales</taxon>
        <taxon>Sphaerotilaceae</taxon>
        <taxon>Piscinibacter</taxon>
    </lineage>
</organism>
<evidence type="ECO:0000256" key="5">
    <source>
        <dbReference type="SAM" id="SignalP"/>
    </source>
</evidence>
<keyword evidence="5" id="KW-0732">Signal</keyword>